<proteinExistence type="predicted"/>
<dbReference type="SUPFAM" id="SSF88946">
    <property type="entry name" value="Sigma2 domain of RNA polymerase sigma factors"/>
    <property type="match status" value="1"/>
</dbReference>
<dbReference type="Gene3D" id="1.10.1740.10">
    <property type="match status" value="1"/>
</dbReference>
<dbReference type="InterPro" id="IPR013324">
    <property type="entry name" value="RNA_pol_sigma_r3/r4-like"/>
</dbReference>
<dbReference type="Pfam" id="PF04542">
    <property type="entry name" value="Sigma70_r2"/>
    <property type="match status" value="1"/>
</dbReference>
<accession>A0A1A0R984</accession>
<evidence type="ECO:0000313" key="2">
    <source>
        <dbReference type="EMBL" id="OBB30673.1"/>
    </source>
</evidence>
<comment type="caution">
    <text evidence="2">The sequence shown here is derived from an EMBL/GenBank/DDBJ whole genome shotgun (WGS) entry which is preliminary data.</text>
</comment>
<evidence type="ECO:0000313" key="3">
    <source>
        <dbReference type="Proteomes" id="UP000093902"/>
    </source>
</evidence>
<organism evidence="2 3">
    <name type="scientific">Mycolicibacterium peregrinum</name>
    <name type="common">Mycobacterium peregrinum</name>
    <dbReference type="NCBI Taxonomy" id="43304"/>
    <lineage>
        <taxon>Bacteria</taxon>
        <taxon>Bacillati</taxon>
        <taxon>Actinomycetota</taxon>
        <taxon>Actinomycetes</taxon>
        <taxon>Mycobacteriales</taxon>
        <taxon>Mycobacteriaceae</taxon>
        <taxon>Mycolicibacterium</taxon>
    </lineage>
</organism>
<dbReference type="InterPro" id="IPR052704">
    <property type="entry name" value="ECF_Sigma-70_Domain"/>
</dbReference>
<dbReference type="SUPFAM" id="SSF88659">
    <property type="entry name" value="Sigma3 and sigma4 domains of RNA polymerase sigma factors"/>
    <property type="match status" value="1"/>
</dbReference>
<dbReference type="AlphaFoldDB" id="A0A1A0R984"/>
<dbReference type="EMBL" id="LZSO01000017">
    <property type="protein sequence ID" value="OBB30673.1"/>
    <property type="molecule type" value="Genomic_DNA"/>
</dbReference>
<evidence type="ECO:0000259" key="1">
    <source>
        <dbReference type="Pfam" id="PF04542"/>
    </source>
</evidence>
<name>A0A1A0R984_MYCPR</name>
<dbReference type="InterPro" id="IPR013325">
    <property type="entry name" value="RNA_pol_sigma_r2"/>
</dbReference>
<reference evidence="3" key="1">
    <citation type="submission" date="2016-06" db="EMBL/GenBank/DDBJ databases">
        <authorList>
            <person name="Sutton G."/>
            <person name="Brinkac L."/>
            <person name="Sanka R."/>
            <person name="Adams M."/>
            <person name="Lau E."/>
            <person name="Mehaffy C."/>
            <person name="Tameris M."/>
            <person name="Hatherill M."/>
            <person name="Hanekom W."/>
            <person name="Mahomed H."/>
            <person name="Mcshane H."/>
        </authorList>
    </citation>
    <scope>NUCLEOTIDE SEQUENCE [LARGE SCALE GENOMIC DNA]</scope>
    <source>
        <strain evidence="3">852002-51209_SCH5440388</strain>
    </source>
</reference>
<dbReference type="Gene3D" id="1.10.10.10">
    <property type="entry name" value="Winged helix-like DNA-binding domain superfamily/Winged helix DNA-binding domain"/>
    <property type="match status" value="1"/>
</dbReference>
<dbReference type="PANTHER" id="PTHR30173:SF36">
    <property type="entry name" value="ECF RNA POLYMERASE SIGMA FACTOR SIGJ"/>
    <property type="match status" value="1"/>
</dbReference>
<dbReference type="InterPro" id="IPR007627">
    <property type="entry name" value="RNA_pol_sigma70_r2"/>
</dbReference>
<dbReference type="RefSeq" id="WP_064931964.1">
    <property type="nucleotide sequence ID" value="NZ_LZSO01000017.1"/>
</dbReference>
<dbReference type="Proteomes" id="UP000093902">
    <property type="component" value="Unassembled WGS sequence"/>
</dbReference>
<dbReference type="PANTHER" id="PTHR30173">
    <property type="entry name" value="SIGMA 19 FACTOR"/>
    <property type="match status" value="1"/>
</dbReference>
<dbReference type="OrthoDB" id="3211555at2"/>
<dbReference type="GO" id="GO:0016987">
    <property type="term" value="F:sigma factor activity"/>
    <property type="evidence" value="ECO:0007669"/>
    <property type="project" value="TreeGrafter"/>
</dbReference>
<dbReference type="GO" id="GO:0006352">
    <property type="term" value="P:DNA-templated transcription initiation"/>
    <property type="evidence" value="ECO:0007669"/>
    <property type="project" value="InterPro"/>
</dbReference>
<gene>
    <name evidence="2" type="ORF">A5792_18125</name>
</gene>
<sequence>MSTPDELGLALDIFLTHRTRLFGIAYGVTGETCGAEDLVQEAWLRWQRTDRAIVENPAAFLTTTTTNLAINVIQSARHRYEAPTASPLDYLVDTGGDEPVSRTEQTALVEELLALLMARLTPGELGAYVLRRGFDYAYVDIAALLRTSVANARQLVRRAQTRLDTGERVSVVRIAAHRRLATAFLQAARTGDRRDLERILAGGYAASRAA</sequence>
<dbReference type="InterPro" id="IPR036388">
    <property type="entry name" value="WH-like_DNA-bd_sf"/>
</dbReference>
<protein>
    <recommendedName>
        <fullName evidence="1">RNA polymerase sigma-70 region 2 domain-containing protein</fullName>
    </recommendedName>
</protein>
<feature type="domain" description="RNA polymerase sigma-70 region 2" evidence="1">
    <location>
        <begin position="14"/>
        <end position="77"/>
    </location>
</feature>